<protein>
    <submittedName>
        <fullName evidence="2">Uncharacterized protein</fullName>
    </submittedName>
</protein>
<evidence type="ECO:0000256" key="1">
    <source>
        <dbReference type="SAM" id="MobiDB-lite"/>
    </source>
</evidence>
<evidence type="ECO:0000313" key="2">
    <source>
        <dbReference type="EMBL" id="SVA76475.1"/>
    </source>
</evidence>
<feature type="compositionally biased region" description="Basic and acidic residues" evidence="1">
    <location>
        <begin position="128"/>
        <end position="140"/>
    </location>
</feature>
<gene>
    <name evidence="2" type="ORF">METZ01_LOCUS129329</name>
</gene>
<dbReference type="AlphaFoldDB" id="A0A381YHN3"/>
<sequence>MLVIPTSSWAQPVQSSGWSAPRTAWDVPDIGGLWNSSTVTPLERPENHFDKEYLTEEEAAAIEQEVVARNSRANAPSAVRTEPLPVGGNVGGYNNFWLDRGTTVVPTRRTSLILDPENGRLPALTPEAQRRRDSPERQRLTAIREGRAPADSYEQLDLGDRCIWYRGVPSLPTAYNNNYHLFQTPDYVVILQEHIHDIRVISLDGNTQARPAVRQFRGESRGHWEGDTLVVETTHFSDQAYLFTSGPGPQGGTNWHLTEDLRVVERFTRMGPDTLDYRFTVEDPNIWTQSWTGSSPWARGDGPMFEYACHEGNYGMTNILAGSR</sequence>
<accession>A0A381YHN3</accession>
<dbReference type="EMBL" id="UINC01018248">
    <property type="protein sequence ID" value="SVA76475.1"/>
    <property type="molecule type" value="Genomic_DNA"/>
</dbReference>
<feature type="region of interest" description="Disordered" evidence="1">
    <location>
        <begin position="117"/>
        <end position="140"/>
    </location>
</feature>
<name>A0A381YHN3_9ZZZZ</name>
<reference evidence="2" key="1">
    <citation type="submission" date="2018-05" db="EMBL/GenBank/DDBJ databases">
        <authorList>
            <person name="Lanie J.A."/>
            <person name="Ng W.-L."/>
            <person name="Kazmierczak K.M."/>
            <person name="Andrzejewski T.M."/>
            <person name="Davidsen T.M."/>
            <person name="Wayne K.J."/>
            <person name="Tettelin H."/>
            <person name="Glass J.I."/>
            <person name="Rusch D."/>
            <person name="Podicherti R."/>
            <person name="Tsui H.-C.T."/>
            <person name="Winkler M.E."/>
        </authorList>
    </citation>
    <scope>NUCLEOTIDE SEQUENCE</scope>
</reference>
<proteinExistence type="predicted"/>
<organism evidence="2">
    <name type="scientific">marine metagenome</name>
    <dbReference type="NCBI Taxonomy" id="408172"/>
    <lineage>
        <taxon>unclassified sequences</taxon>
        <taxon>metagenomes</taxon>
        <taxon>ecological metagenomes</taxon>
    </lineage>
</organism>